<dbReference type="EMBL" id="JAPZBQ010000001">
    <property type="protein sequence ID" value="KAJ5351531.1"/>
    <property type="molecule type" value="Genomic_DNA"/>
</dbReference>
<evidence type="ECO:0000313" key="3">
    <source>
        <dbReference type="EMBL" id="KAJ5351531.1"/>
    </source>
</evidence>
<dbReference type="PANTHER" id="PTHR13609">
    <property type="entry name" value="UBIQUITIN DOMAIN CONTAINING 1 PROTEIN-RELATED"/>
    <property type="match status" value="1"/>
</dbReference>
<reference evidence="3" key="2">
    <citation type="journal article" date="2023" name="IMA Fungus">
        <title>Comparative genomic study of the Penicillium genus elucidates a diverse pangenome and 15 lateral gene transfer events.</title>
        <authorList>
            <person name="Petersen C."/>
            <person name="Sorensen T."/>
            <person name="Nielsen M.R."/>
            <person name="Sondergaard T.E."/>
            <person name="Sorensen J.L."/>
            <person name="Fitzpatrick D.A."/>
            <person name="Frisvad J.C."/>
            <person name="Nielsen K.L."/>
        </authorList>
    </citation>
    <scope>NUCLEOTIDE SEQUENCE</scope>
    <source>
        <strain evidence="3">IBT 35673</strain>
    </source>
</reference>
<dbReference type="InterPro" id="IPR038169">
    <property type="entry name" value="DC-UbP/UBTD2_N_sf"/>
</dbReference>
<evidence type="ECO:0000313" key="4">
    <source>
        <dbReference type="Proteomes" id="UP001147695"/>
    </source>
</evidence>
<protein>
    <recommendedName>
        <fullName evidence="2">DC-UbP/UBTD2 N-terminal domain-containing protein</fullName>
    </recommendedName>
</protein>
<feature type="compositionally biased region" description="Acidic residues" evidence="1">
    <location>
        <begin position="145"/>
        <end position="158"/>
    </location>
</feature>
<comment type="caution">
    <text evidence="3">The sequence shown here is derived from an EMBL/GenBank/DDBJ whole genome shotgun (WGS) entry which is preliminary data.</text>
</comment>
<dbReference type="InterPro" id="IPR039869">
    <property type="entry name" value="UBTD1/2"/>
</dbReference>
<dbReference type="Pfam" id="PF16455">
    <property type="entry name" value="UBD"/>
    <property type="match status" value="1"/>
</dbReference>
<dbReference type="Gene3D" id="1.20.225.20">
    <property type="entry name" value="Ub domain-containing protein, DC-UbP/UBTD2, N-terminal domain"/>
    <property type="match status" value="1"/>
</dbReference>
<dbReference type="Proteomes" id="UP001147695">
    <property type="component" value="Unassembled WGS sequence"/>
</dbReference>
<evidence type="ECO:0000259" key="2">
    <source>
        <dbReference type="Pfam" id="PF16455"/>
    </source>
</evidence>
<accession>A0A9W9R0S3</accession>
<organism evidence="3 4">
    <name type="scientific">Penicillium brevicompactum</name>
    <dbReference type="NCBI Taxonomy" id="5074"/>
    <lineage>
        <taxon>Eukaryota</taxon>
        <taxon>Fungi</taxon>
        <taxon>Dikarya</taxon>
        <taxon>Ascomycota</taxon>
        <taxon>Pezizomycotina</taxon>
        <taxon>Eurotiomycetes</taxon>
        <taxon>Eurotiomycetidae</taxon>
        <taxon>Eurotiales</taxon>
        <taxon>Aspergillaceae</taxon>
        <taxon>Penicillium</taxon>
    </lineage>
</organism>
<dbReference type="InterPro" id="IPR032752">
    <property type="entry name" value="DC-UbP/UBTD2_N"/>
</dbReference>
<feature type="domain" description="DC-UbP/UBTD2 N-terminal" evidence="2">
    <location>
        <begin position="44"/>
        <end position="144"/>
    </location>
</feature>
<evidence type="ECO:0000256" key="1">
    <source>
        <dbReference type="SAM" id="MobiDB-lite"/>
    </source>
</evidence>
<name>A0A9W9R0S3_PENBR</name>
<sequence>MGCCGSVLSRNDDEPPSHSTQDRDRANTSSRRRPPNLPLNEHYNQPIRAHVWHSKRRTWTRAQLDRERDEFFDTRVTGRAEIWAAVSTAISLMRAGDLTTAQGIIDAAGITVPTGNLCEGCYDEQGVLYRLPQCIVSDPENLVSGEDESHADEDDQELSDGKLATDDASGDELISQDAERRRDEKGKTSERNLVRVLARLSEGGPDVPIAIGKSQTVGFLARKVHQEANVCFH</sequence>
<feature type="region of interest" description="Disordered" evidence="1">
    <location>
        <begin position="1"/>
        <end position="43"/>
    </location>
</feature>
<reference evidence="3" key="1">
    <citation type="submission" date="2022-12" db="EMBL/GenBank/DDBJ databases">
        <authorList>
            <person name="Petersen C."/>
        </authorList>
    </citation>
    <scope>NUCLEOTIDE SEQUENCE</scope>
    <source>
        <strain evidence="3">IBT 35673</strain>
    </source>
</reference>
<dbReference type="AlphaFoldDB" id="A0A9W9R0S3"/>
<gene>
    <name evidence="3" type="ORF">N7452_000505</name>
</gene>
<feature type="compositionally biased region" description="Basic and acidic residues" evidence="1">
    <location>
        <begin position="177"/>
        <end position="188"/>
    </location>
</feature>
<feature type="compositionally biased region" description="Basic and acidic residues" evidence="1">
    <location>
        <begin position="10"/>
        <end position="26"/>
    </location>
</feature>
<proteinExistence type="predicted"/>
<feature type="region of interest" description="Disordered" evidence="1">
    <location>
        <begin position="140"/>
        <end position="188"/>
    </location>
</feature>